<reference evidence="2" key="1">
    <citation type="journal article" date="2020" name="Stud. Mycol.">
        <title>101 Dothideomycetes genomes: a test case for predicting lifestyles and emergence of pathogens.</title>
        <authorList>
            <person name="Haridas S."/>
            <person name="Albert R."/>
            <person name="Binder M."/>
            <person name="Bloem J."/>
            <person name="Labutti K."/>
            <person name="Salamov A."/>
            <person name="Andreopoulos B."/>
            <person name="Baker S."/>
            <person name="Barry K."/>
            <person name="Bills G."/>
            <person name="Bluhm B."/>
            <person name="Cannon C."/>
            <person name="Castanera R."/>
            <person name="Culley D."/>
            <person name="Daum C."/>
            <person name="Ezra D."/>
            <person name="Gonzalez J."/>
            <person name="Henrissat B."/>
            <person name="Kuo A."/>
            <person name="Liang C."/>
            <person name="Lipzen A."/>
            <person name="Lutzoni F."/>
            <person name="Magnuson J."/>
            <person name="Mondo S."/>
            <person name="Nolan M."/>
            <person name="Ohm R."/>
            <person name="Pangilinan J."/>
            <person name="Park H.-J."/>
            <person name="Ramirez L."/>
            <person name="Alfaro M."/>
            <person name="Sun H."/>
            <person name="Tritt A."/>
            <person name="Yoshinaga Y."/>
            <person name="Zwiers L.-H."/>
            <person name="Turgeon B."/>
            <person name="Goodwin S."/>
            <person name="Spatafora J."/>
            <person name="Crous P."/>
            <person name="Grigoriev I."/>
        </authorList>
    </citation>
    <scope>NUCLEOTIDE SEQUENCE</scope>
    <source>
        <strain evidence="2">CBS 279.74</strain>
    </source>
</reference>
<name>A0A6G1K284_9PLEO</name>
<dbReference type="AlphaFoldDB" id="A0A6G1K284"/>
<feature type="region of interest" description="Disordered" evidence="1">
    <location>
        <begin position="130"/>
        <end position="161"/>
    </location>
</feature>
<evidence type="ECO:0000256" key="1">
    <source>
        <dbReference type="SAM" id="MobiDB-lite"/>
    </source>
</evidence>
<dbReference type="EMBL" id="MU005775">
    <property type="protein sequence ID" value="KAF2706561.1"/>
    <property type="molecule type" value="Genomic_DNA"/>
</dbReference>
<sequence>MCYRSYDRQLAEVEPARRTLVATTKGMLHYGVFSSMCLKAEGRATGKRSQATPSDVEWTNCVDFDTLTAITITTACFWTWIVPFPNSDGLHHSTSGISTPPPHPCLEAHARLSLKALCKGLHDARRLAQHDSGYGRGYQDETEQETSPAERDIEKEDRSEVKAEDGTYIKMNSMSGATMVDSRVARRASAPDKLKIAMNWI</sequence>
<protein>
    <submittedName>
        <fullName evidence="2">Uncharacterized protein</fullName>
    </submittedName>
</protein>
<keyword evidence="3" id="KW-1185">Reference proteome</keyword>
<organism evidence="2 3">
    <name type="scientific">Pleomassaria siparia CBS 279.74</name>
    <dbReference type="NCBI Taxonomy" id="1314801"/>
    <lineage>
        <taxon>Eukaryota</taxon>
        <taxon>Fungi</taxon>
        <taxon>Dikarya</taxon>
        <taxon>Ascomycota</taxon>
        <taxon>Pezizomycotina</taxon>
        <taxon>Dothideomycetes</taxon>
        <taxon>Pleosporomycetidae</taxon>
        <taxon>Pleosporales</taxon>
        <taxon>Pleomassariaceae</taxon>
        <taxon>Pleomassaria</taxon>
    </lineage>
</organism>
<proteinExistence type="predicted"/>
<evidence type="ECO:0000313" key="2">
    <source>
        <dbReference type="EMBL" id="KAF2706561.1"/>
    </source>
</evidence>
<gene>
    <name evidence="2" type="ORF">K504DRAFT_504684</name>
</gene>
<feature type="compositionally biased region" description="Basic and acidic residues" evidence="1">
    <location>
        <begin position="148"/>
        <end position="161"/>
    </location>
</feature>
<dbReference type="Proteomes" id="UP000799428">
    <property type="component" value="Unassembled WGS sequence"/>
</dbReference>
<accession>A0A6G1K284</accession>
<evidence type="ECO:0000313" key="3">
    <source>
        <dbReference type="Proteomes" id="UP000799428"/>
    </source>
</evidence>